<feature type="region of interest" description="Disordered" evidence="1">
    <location>
        <begin position="1"/>
        <end position="26"/>
    </location>
</feature>
<dbReference type="AlphaFoldDB" id="Q5YWM4"/>
<feature type="transmembrane region" description="Helical" evidence="2">
    <location>
        <begin position="71"/>
        <end position="92"/>
    </location>
</feature>
<reference evidence="3 4" key="1">
    <citation type="journal article" date="2004" name="Proc. Natl. Acad. Sci. U.S.A.">
        <title>The complete genomic sequence of Nocardia farcinica IFM 10152.</title>
        <authorList>
            <person name="Ishikawa J."/>
            <person name="Yamashita A."/>
            <person name="Mikami Y."/>
            <person name="Hoshino Y."/>
            <person name="Kurita H."/>
            <person name="Hotta K."/>
            <person name="Shiba T."/>
            <person name="Hattori M."/>
        </authorList>
    </citation>
    <scope>NUCLEOTIDE SEQUENCE [LARGE SCALE GENOMIC DNA]</scope>
    <source>
        <strain evidence="3 4">IFM 10152</strain>
    </source>
</reference>
<feature type="compositionally biased region" description="Polar residues" evidence="1">
    <location>
        <begin position="16"/>
        <end position="26"/>
    </location>
</feature>
<dbReference type="EMBL" id="AP006618">
    <property type="protein sequence ID" value="BAD57417.1"/>
    <property type="molecule type" value="Genomic_DNA"/>
</dbReference>
<proteinExistence type="predicted"/>
<feature type="transmembrane region" description="Helical" evidence="2">
    <location>
        <begin position="39"/>
        <end position="59"/>
    </location>
</feature>
<dbReference type="KEGG" id="nfa:NFA_25700"/>
<keyword evidence="2" id="KW-1133">Transmembrane helix</keyword>
<dbReference type="HOGENOM" id="CLU_1641977_0_0_11"/>
<evidence type="ECO:0000256" key="2">
    <source>
        <dbReference type="SAM" id="Phobius"/>
    </source>
</evidence>
<dbReference type="Proteomes" id="UP000006820">
    <property type="component" value="Chromosome"/>
</dbReference>
<feature type="transmembrane region" description="Helical" evidence="2">
    <location>
        <begin position="104"/>
        <end position="125"/>
    </location>
</feature>
<accession>Q5YWM4</accession>
<sequence>METPTGRSRRRDAMSVMSSGQDSQAGLGSVDRIRTWSSMILGTLALVTAAGIVVLFHVSQPEPGRLAATDVLVLVLVGLSTCTFLAAGALVLRGRTPAVVLRAVELLLWLDLMVLGAATIVLLAGGSLAPLTWLAAIGFGFDIARVLRTAVRSGGRSRRPA</sequence>
<dbReference type="STRING" id="247156.NFA_25700"/>
<evidence type="ECO:0008006" key="5">
    <source>
        <dbReference type="Google" id="ProtNLM"/>
    </source>
</evidence>
<evidence type="ECO:0000313" key="4">
    <source>
        <dbReference type="Proteomes" id="UP000006820"/>
    </source>
</evidence>
<organism evidence="3 4">
    <name type="scientific">Nocardia farcinica (strain IFM 10152)</name>
    <dbReference type="NCBI Taxonomy" id="247156"/>
    <lineage>
        <taxon>Bacteria</taxon>
        <taxon>Bacillati</taxon>
        <taxon>Actinomycetota</taxon>
        <taxon>Actinomycetes</taxon>
        <taxon>Mycobacteriales</taxon>
        <taxon>Nocardiaceae</taxon>
        <taxon>Nocardia</taxon>
    </lineage>
</organism>
<evidence type="ECO:0000256" key="1">
    <source>
        <dbReference type="SAM" id="MobiDB-lite"/>
    </source>
</evidence>
<name>Q5YWM4_NOCFA</name>
<protein>
    <recommendedName>
        <fullName evidence="5">Integral membrane protein</fullName>
    </recommendedName>
</protein>
<keyword evidence="2" id="KW-0812">Transmembrane</keyword>
<gene>
    <name evidence="3" type="ordered locus">NFA_25700</name>
</gene>
<keyword evidence="4" id="KW-1185">Reference proteome</keyword>
<keyword evidence="2" id="KW-0472">Membrane</keyword>
<evidence type="ECO:0000313" key="3">
    <source>
        <dbReference type="EMBL" id="BAD57417.1"/>
    </source>
</evidence>